<keyword evidence="2" id="KW-1133">Transmembrane helix</keyword>
<evidence type="ECO:0000256" key="1">
    <source>
        <dbReference type="SAM" id="MobiDB-lite"/>
    </source>
</evidence>
<feature type="compositionally biased region" description="Polar residues" evidence="1">
    <location>
        <begin position="222"/>
        <end position="238"/>
    </location>
</feature>
<feature type="transmembrane region" description="Helical" evidence="2">
    <location>
        <begin position="170"/>
        <end position="191"/>
    </location>
</feature>
<dbReference type="Proteomes" id="UP000467637">
    <property type="component" value="Unassembled WGS sequence"/>
</dbReference>
<proteinExistence type="predicted"/>
<evidence type="ECO:0000256" key="2">
    <source>
        <dbReference type="SAM" id="Phobius"/>
    </source>
</evidence>
<feature type="region of interest" description="Disordered" evidence="1">
    <location>
        <begin position="222"/>
        <end position="244"/>
    </location>
</feature>
<keyword evidence="2" id="KW-0812">Transmembrane</keyword>
<evidence type="ECO:0000313" key="3">
    <source>
        <dbReference type="EMBL" id="MVQ39527.1"/>
    </source>
</evidence>
<organism evidence="3 4">
    <name type="scientific">Paenibacillus anseongense</name>
    <dbReference type="NCBI Taxonomy" id="2682845"/>
    <lineage>
        <taxon>Bacteria</taxon>
        <taxon>Bacillati</taxon>
        <taxon>Bacillota</taxon>
        <taxon>Bacilli</taxon>
        <taxon>Bacillales</taxon>
        <taxon>Paenibacillaceae</taxon>
        <taxon>Paenibacillus</taxon>
    </lineage>
</organism>
<name>A0ABW9UH67_9BACL</name>
<accession>A0ABW9UH67</accession>
<keyword evidence="4" id="KW-1185">Reference proteome</keyword>
<comment type="caution">
    <text evidence="3">The sequence shown here is derived from an EMBL/GenBank/DDBJ whole genome shotgun (WGS) entry which is preliminary data.</text>
</comment>
<protein>
    <recommendedName>
        <fullName evidence="5">Capsular polysaccharide biosynthesis protein</fullName>
    </recommendedName>
</protein>
<reference evidence="3 4" key="1">
    <citation type="submission" date="2019-12" db="EMBL/GenBank/DDBJ databases">
        <authorList>
            <person name="Huq M.A."/>
        </authorList>
    </citation>
    <scope>NUCLEOTIDE SEQUENCE [LARGE SCALE GENOMIC DNA]</scope>
    <source>
        <strain evidence="3 4">MAH-34</strain>
    </source>
</reference>
<dbReference type="EMBL" id="WSEM01000034">
    <property type="protein sequence ID" value="MVQ39527.1"/>
    <property type="molecule type" value="Genomic_DNA"/>
</dbReference>
<gene>
    <name evidence="3" type="ORF">GON05_33550</name>
</gene>
<sequence length="259" mass="29868">MGKNVSTFIPIVTAVLALLTFLFGPNLSMRLSSDTDIVLESYSIYEYYPKTLEETVSEYYQRKNLKMADTLRIIDIKNEGAPSKNLRILIKLDGKIDDFKIQSNEIVNEAKLETESSIALNMTRLSKNANVELKVWLRDENKRLEVSYADDISNKTVFEKNNDDVVKKTIFYTIVVVIFFGSVVYLLNNILRKNAMKKKQENDTSLVERFYSDLLNDSLEEQQISQSETNNGDKVSSLTEREKATERLREFVKRTNSDK</sequence>
<keyword evidence="2" id="KW-0472">Membrane</keyword>
<evidence type="ECO:0000313" key="4">
    <source>
        <dbReference type="Proteomes" id="UP000467637"/>
    </source>
</evidence>
<dbReference type="RefSeq" id="WP_157325697.1">
    <property type="nucleotide sequence ID" value="NZ_WSEM01000034.1"/>
</dbReference>
<evidence type="ECO:0008006" key="5">
    <source>
        <dbReference type="Google" id="ProtNLM"/>
    </source>
</evidence>